<reference evidence="1 2" key="1">
    <citation type="submission" date="2021-01" db="EMBL/GenBank/DDBJ databases">
        <title>Whole genome shotgun sequence of Catellatospora coxensis NBRC 107359.</title>
        <authorList>
            <person name="Komaki H."/>
            <person name="Tamura T."/>
        </authorList>
    </citation>
    <scope>NUCLEOTIDE SEQUENCE [LARGE SCALE GENOMIC DNA]</scope>
    <source>
        <strain evidence="1 2">NBRC 107359</strain>
    </source>
</reference>
<proteinExistence type="predicted"/>
<comment type="caution">
    <text evidence="1">The sequence shown here is derived from an EMBL/GenBank/DDBJ whole genome shotgun (WGS) entry which is preliminary data.</text>
</comment>
<dbReference type="Proteomes" id="UP000630887">
    <property type="component" value="Unassembled WGS sequence"/>
</dbReference>
<accession>A0A8J3P898</accession>
<sequence>MSTGGRVPDGEWRMAGAGPGVARRAIVSGLAVALLLPLLACTGGAPRRDDGRVALSPEQTAAALASPDPAERRRGAWSVLANLGVAVYTPAGEPVLAGVSPGPDGLHVLESQVDTLAEMAGTAQEPMLDFVRRLSALGVRRAPAELLELYRSAYWQARDRWLVRLLQARKVDFSGDGELGPSVDALSEWLMLLDGFVAPVAASRVPERAGERPAPEAAGWGVVYAAGGRELSLGGAPATAYVQAVLRWQGVRIRMSPQAARLAQGAGGPGDVLDVVATVDTAQAAATGFGPAPLLVASASVPGAVELAFSSPAQLAGHVELGGGGPQRAVTDTAGRATLRMRAVADPGAPSDPERTVTGLVQATAVDDLRLFRAVFAGAPEGLAAFLAPMPRPVAALPVTATWHGAEDCATFTDGEWSGTATVSGTVQVAGATLRPNGGQVRFRLVVAGGNVVGGEVEQVVDLTGTVGGRHIVAILDGVGPPAGAAGAATFAYTTSTLERTVGDQEVPAVKLAAQGRFTPRAGDCSTLTGDLSLTVRGARAADGITGTLTARFEATSAG</sequence>
<keyword evidence="2" id="KW-1185">Reference proteome</keyword>
<dbReference type="AlphaFoldDB" id="A0A8J3P898"/>
<protein>
    <submittedName>
        <fullName evidence="1">Uncharacterized protein</fullName>
    </submittedName>
</protein>
<gene>
    <name evidence="1" type="ORF">Cco03nite_38730</name>
</gene>
<evidence type="ECO:0000313" key="2">
    <source>
        <dbReference type="Proteomes" id="UP000630887"/>
    </source>
</evidence>
<evidence type="ECO:0000313" key="1">
    <source>
        <dbReference type="EMBL" id="GIG07173.1"/>
    </source>
</evidence>
<name>A0A8J3P898_9ACTN</name>
<dbReference type="EMBL" id="BONI01000031">
    <property type="protein sequence ID" value="GIG07173.1"/>
    <property type="molecule type" value="Genomic_DNA"/>
</dbReference>
<organism evidence="1 2">
    <name type="scientific">Catellatospora coxensis</name>
    <dbReference type="NCBI Taxonomy" id="310354"/>
    <lineage>
        <taxon>Bacteria</taxon>
        <taxon>Bacillati</taxon>
        <taxon>Actinomycetota</taxon>
        <taxon>Actinomycetes</taxon>
        <taxon>Micromonosporales</taxon>
        <taxon>Micromonosporaceae</taxon>
        <taxon>Catellatospora</taxon>
    </lineage>
</organism>